<dbReference type="SUPFAM" id="SSF52200">
    <property type="entry name" value="Toll/Interleukin receptor TIR domain"/>
    <property type="match status" value="1"/>
</dbReference>
<dbReference type="GO" id="GO:0003953">
    <property type="term" value="F:NAD+ nucleosidase activity"/>
    <property type="evidence" value="ECO:0007669"/>
    <property type="project" value="InterPro"/>
</dbReference>
<evidence type="ECO:0000256" key="8">
    <source>
        <dbReference type="ARBA" id="ARBA00022859"/>
    </source>
</evidence>
<sequence length="593" mass="66761">MSAVVSPMVPLPFNENVAPECRRNLLPSFAAASPRPRAAVTPFVRSSSPALSNSSTTCSSTTPSRPSSLTDLPMLLAKEEVVKFENPEFDEDETPTILPCNSVDTPSTSTHNPSSSSILAKLPFHSLLRTPLKTPLKKLPLKTALVIRPQFVAKENTVQLERFRRSKTRRFFHPYAQEIGAIQALKEVASSPDEVAAKNASEALTVIGEEVPYKLAQQVPGWTCADVQYWVKKIGFEEYVEKFAKQMVDGDLLLQLTENDLKHDVGMVSGLHRKRFLRELQTLKVAADYSSVDESNLDNFLMGLSPELSVYTYQMLTNGVNRSLLSSLTDEMMQNACGITNPIHRLKLTQAFETAKHPDDVEVAMLSKQIDVFISYRRSNGNQLASLIKVLLQLRGYRVFIDVDKLYAGKFDSSLLKNIQAAKHFILVLTPNSLDRLLNDDNCEDWVHKELKCAFEHQKNIIPIFDQAFEFPSKEDQIPNDIRMITKYNGVKWVHDYQDACMQKVVRFISGELNRTTPTTKEMPALSRKITQQQRWQATNVIRTGTSSRSINSRMEPPTPTFTPNGSQERAQSTRRKIQSSVSTVSDHVRNNN</sequence>
<keyword evidence="5" id="KW-0399">Innate immunity</keyword>
<dbReference type="GO" id="GO:0005737">
    <property type="term" value="C:cytoplasm"/>
    <property type="evidence" value="ECO:0007669"/>
    <property type="project" value="UniProtKB-SubCell"/>
</dbReference>
<dbReference type="Proteomes" id="UP000483820">
    <property type="component" value="Chromosome III"/>
</dbReference>
<evidence type="ECO:0000259" key="13">
    <source>
        <dbReference type="PROSITE" id="PS50105"/>
    </source>
</evidence>
<dbReference type="Gene3D" id="3.40.50.10140">
    <property type="entry name" value="Toll/interleukin-1 receptor homology (TIR) domain"/>
    <property type="match status" value="1"/>
</dbReference>
<dbReference type="EC" id="3.2.2.6" evidence="3"/>
<dbReference type="GO" id="GO:0030425">
    <property type="term" value="C:dendrite"/>
    <property type="evidence" value="ECO:0007669"/>
    <property type="project" value="TreeGrafter"/>
</dbReference>
<evidence type="ECO:0000256" key="4">
    <source>
        <dbReference type="ARBA" id="ARBA00022490"/>
    </source>
</evidence>
<dbReference type="InterPro" id="IPR039184">
    <property type="entry name" value="SARM1"/>
</dbReference>
<evidence type="ECO:0000313" key="14">
    <source>
        <dbReference type="EMBL" id="KAF1760560.1"/>
    </source>
</evidence>
<dbReference type="PROSITE" id="PS50105">
    <property type="entry name" value="SAM_DOMAIN"/>
    <property type="match status" value="1"/>
</dbReference>
<dbReference type="FunFam" id="1.10.150.50:FF:000101">
    <property type="entry name" value="Sterile alpha and TIR motif-containing protein tir-1"/>
    <property type="match status" value="1"/>
</dbReference>
<dbReference type="FunFam" id="1.10.150.50:FF:000043">
    <property type="entry name" value="Sterile alpha and TIR motif-containing 1"/>
    <property type="match status" value="1"/>
</dbReference>
<dbReference type="GeneID" id="78774757"/>
<comment type="catalytic activity">
    <reaction evidence="10">
        <text>NAD(+) + H2O = ADP-D-ribose + nicotinamide + H(+)</text>
        <dbReference type="Rhea" id="RHEA:16301"/>
        <dbReference type="ChEBI" id="CHEBI:15377"/>
        <dbReference type="ChEBI" id="CHEBI:15378"/>
        <dbReference type="ChEBI" id="CHEBI:17154"/>
        <dbReference type="ChEBI" id="CHEBI:57540"/>
        <dbReference type="ChEBI" id="CHEBI:57967"/>
        <dbReference type="EC" id="3.2.2.6"/>
    </reaction>
    <physiologicalReaction direction="left-to-right" evidence="10">
        <dbReference type="Rhea" id="RHEA:16302"/>
    </physiologicalReaction>
</comment>
<dbReference type="FunFam" id="3.40.50.10140:FF:000023">
    <property type="entry name" value="Sterile alpha and TIR motif-containing protein tir-1"/>
    <property type="match status" value="1"/>
</dbReference>
<evidence type="ECO:0000313" key="15">
    <source>
        <dbReference type="Proteomes" id="UP000483820"/>
    </source>
</evidence>
<evidence type="ECO:0000256" key="5">
    <source>
        <dbReference type="ARBA" id="ARBA00022588"/>
    </source>
</evidence>
<dbReference type="SMART" id="SM00255">
    <property type="entry name" value="TIR"/>
    <property type="match status" value="1"/>
</dbReference>
<dbReference type="RefSeq" id="XP_053586631.1">
    <property type="nucleotide sequence ID" value="XM_053727054.1"/>
</dbReference>
<dbReference type="Pfam" id="PF13676">
    <property type="entry name" value="TIR_2"/>
    <property type="match status" value="1"/>
</dbReference>
<keyword evidence="8" id="KW-0391">Immunity</keyword>
<dbReference type="CTD" id="78774757"/>
<keyword evidence="9" id="KW-0520">NAD</keyword>
<dbReference type="SMART" id="SM00454">
    <property type="entry name" value="SAM"/>
    <property type="match status" value="2"/>
</dbReference>
<feature type="domain" description="SAM" evidence="13">
    <location>
        <begin position="222"/>
        <end position="286"/>
    </location>
</feature>
<feature type="compositionally biased region" description="Polar residues" evidence="11">
    <location>
        <begin position="544"/>
        <end position="553"/>
    </location>
</feature>
<evidence type="ECO:0000256" key="6">
    <source>
        <dbReference type="ARBA" id="ARBA00022737"/>
    </source>
</evidence>
<comment type="subcellular location">
    <subcellularLocation>
        <location evidence="1">Cytoplasm</location>
    </subcellularLocation>
</comment>
<dbReference type="CDD" id="cd09501">
    <property type="entry name" value="SAM_SARM1-like_repeat1"/>
    <property type="match status" value="1"/>
</dbReference>
<feature type="compositionally biased region" description="Polar residues" evidence="11">
    <location>
        <begin position="562"/>
        <end position="571"/>
    </location>
</feature>
<dbReference type="GO" id="GO:0045087">
    <property type="term" value="P:innate immune response"/>
    <property type="evidence" value="ECO:0007669"/>
    <property type="project" value="UniProtKB-KW"/>
</dbReference>
<dbReference type="GO" id="GO:0019677">
    <property type="term" value="P:NAD+ catabolic process"/>
    <property type="evidence" value="ECO:0007669"/>
    <property type="project" value="UniProtKB-ARBA"/>
</dbReference>
<dbReference type="InterPro" id="IPR001660">
    <property type="entry name" value="SAM"/>
</dbReference>
<dbReference type="PANTHER" id="PTHR22998">
    <property type="entry name" value="SARM1"/>
    <property type="match status" value="1"/>
</dbReference>
<evidence type="ECO:0000256" key="11">
    <source>
        <dbReference type="SAM" id="MobiDB-lite"/>
    </source>
</evidence>
<feature type="region of interest" description="Disordered" evidence="11">
    <location>
        <begin position="544"/>
        <end position="593"/>
    </location>
</feature>
<evidence type="ECO:0000256" key="7">
    <source>
        <dbReference type="ARBA" id="ARBA00022801"/>
    </source>
</evidence>
<keyword evidence="6" id="KW-0677">Repeat</keyword>
<organism evidence="14 15">
    <name type="scientific">Caenorhabditis remanei</name>
    <name type="common">Caenorhabditis vulgaris</name>
    <dbReference type="NCBI Taxonomy" id="31234"/>
    <lineage>
        <taxon>Eukaryota</taxon>
        <taxon>Metazoa</taxon>
        <taxon>Ecdysozoa</taxon>
        <taxon>Nematoda</taxon>
        <taxon>Chromadorea</taxon>
        <taxon>Rhabditida</taxon>
        <taxon>Rhabditina</taxon>
        <taxon>Rhabditomorpha</taxon>
        <taxon>Rhabditoidea</taxon>
        <taxon>Rhabditidae</taxon>
        <taxon>Peloderinae</taxon>
        <taxon>Caenorhabditis</taxon>
    </lineage>
</organism>
<dbReference type="Pfam" id="PF00536">
    <property type="entry name" value="SAM_1"/>
    <property type="match status" value="1"/>
</dbReference>
<dbReference type="CDD" id="cd09502">
    <property type="entry name" value="SAM_SARM1-like_repeat2"/>
    <property type="match status" value="1"/>
</dbReference>
<dbReference type="EMBL" id="WUAV01000003">
    <property type="protein sequence ID" value="KAF1760560.1"/>
    <property type="molecule type" value="Genomic_DNA"/>
</dbReference>
<feature type="region of interest" description="Disordered" evidence="11">
    <location>
        <begin position="40"/>
        <end position="70"/>
    </location>
</feature>
<comment type="caution">
    <text evidence="14">The sequence shown here is derived from an EMBL/GenBank/DDBJ whole genome shotgun (WGS) entry which is preliminary data.</text>
</comment>
<feature type="domain" description="TIR" evidence="12">
    <location>
        <begin position="368"/>
        <end position="513"/>
    </location>
</feature>
<gene>
    <name evidence="14" type="ORF">GCK72_008809</name>
</gene>
<dbReference type="GO" id="GO:0035591">
    <property type="term" value="F:signaling adaptor activity"/>
    <property type="evidence" value="ECO:0007669"/>
    <property type="project" value="InterPro"/>
</dbReference>
<dbReference type="AlphaFoldDB" id="A0A6A5GYI5"/>
<name>A0A6A5GYI5_CAERE</name>
<dbReference type="GO" id="GO:0044297">
    <property type="term" value="C:cell body"/>
    <property type="evidence" value="ECO:0007669"/>
    <property type="project" value="UniProtKB-ARBA"/>
</dbReference>
<proteinExistence type="inferred from homology"/>
<comment type="similarity">
    <text evidence="2">Belongs to the SARM1 family.</text>
</comment>
<dbReference type="GO" id="GO:0034128">
    <property type="term" value="P:negative regulation of MyD88-independent toll-like receptor signaling pathway"/>
    <property type="evidence" value="ECO:0007669"/>
    <property type="project" value="InterPro"/>
</dbReference>
<dbReference type="GO" id="GO:0061809">
    <property type="term" value="F:NAD+ nucleosidase activity, cyclic ADP-ribose generating"/>
    <property type="evidence" value="ECO:0007669"/>
    <property type="project" value="UniProtKB-EC"/>
</dbReference>
<dbReference type="GO" id="GO:0007165">
    <property type="term" value="P:signal transduction"/>
    <property type="evidence" value="ECO:0007669"/>
    <property type="project" value="InterPro"/>
</dbReference>
<accession>A0A6A5GYI5</accession>
<dbReference type="PROSITE" id="PS50104">
    <property type="entry name" value="TIR"/>
    <property type="match status" value="1"/>
</dbReference>
<keyword evidence="4" id="KW-0963">Cytoplasm</keyword>
<evidence type="ECO:0000256" key="3">
    <source>
        <dbReference type="ARBA" id="ARBA00011982"/>
    </source>
</evidence>
<evidence type="ECO:0000256" key="2">
    <source>
        <dbReference type="ARBA" id="ARBA00008291"/>
    </source>
</evidence>
<reference evidence="14 15" key="1">
    <citation type="submission" date="2019-12" db="EMBL/GenBank/DDBJ databases">
        <title>Chromosome-level assembly of the Caenorhabditis remanei genome.</title>
        <authorList>
            <person name="Teterina A.A."/>
            <person name="Willis J.H."/>
            <person name="Phillips P.C."/>
        </authorList>
    </citation>
    <scope>NUCLEOTIDE SEQUENCE [LARGE SCALE GENOMIC DNA]</scope>
    <source>
        <strain evidence="14 15">PX506</strain>
        <tissue evidence="14">Whole organism</tissue>
    </source>
</reference>
<dbReference type="PANTHER" id="PTHR22998:SF1">
    <property type="entry name" value="NAD(+) HYDROLASE SARM1"/>
    <property type="match status" value="1"/>
</dbReference>
<dbReference type="SUPFAM" id="SSF47769">
    <property type="entry name" value="SAM/Pointed domain"/>
    <property type="match status" value="2"/>
</dbReference>
<evidence type="ECO:0000256" key="10">
    <source>
        <dbReference type="ARBA" id="ARBA00047304"/>
    </source>
</evidence>
<dbReference type="InterPro" id="IPR000157">
    <property type="entry name" value="TIR_dom"/>
</dbReference>
<feature type="compositionally biased region" description="Low complexity" evidence="11">
    <location>
        <begin position="46"/>
        <end position="70"/>
    </location>
</feature>
<dbReference type="KEGG" id="crq:GCK72_008809"/>
<dbReference type="InterPro" id="IPR035897">
    <property type="entry name" value="Toll_tir_struct_dom_sf"/>
</dbReference>
<dbReference type="Pfam" id="PF07647">
    <property type="entry name" value="SAM_2"/>
    <property type="match status" value="1"/>
</dbReference>
<dbReference type="GO" id="GO:0048678">
    <property type="term" value="P:response to axon injury"/>
    <property type="evidence" value="ECO:0007669"/>
    <property type="project" value="InterPro"/>
</dbReference>
<keyword evidence="7" id="KW-0378">Hydrolase</keyword>
<protein>
    <recommendedName>
        <fullName evidence="3">ADP-ribosyl cyclase/cyclic ADP-ribose hydrolase</fullName>
        <ecNumber evidence="3">3.2.2.6</ecNumber>
    </recommendedName>
</protein>
<dbReference type="Gene3D" id="1.10.150.50">
    <property type="entry name" value="Transcription Factor, Ets-1"/>
    <property type="match status" value="2"/>
</dbReference>
<evidence type="ECO:0000259" key="12">
    <source>
        <dbReference type="PROSITE" id="PS50104"/>
    </source>
</evidence>
<evidence type="ECO:0000256" key="1">
    <source>
        <dbReference type="ARBA" id="ARBA00004496"/>
    </source>
</evidence>
<evidence type="ECO:0000256" key="9">
    <source>
        <dbReference type="ARBA" id="ARBA00023027"/>
    </source>
</evidence>
<dbReference type="InterPro" id="IPR013761">
    <property type="entry name" value="SAM/pointed_sf"/>
</dbReference>